<evidence type="ECO:0000313" key="1">
    <source>
        <dbReference type="EMBL" id="MXO75514.1"/>
    </source>
</evidence>
<reference evidence="1 2" key="1">
    <citation type="submission" date="2019-12" db="EMBL/GenBank/DDBJ databases">
        <title>Genomic-based taxomic classification of the family Erythrobacteraceae.</title>
        <authorList>
            <person name="Xu L."/>
        </authorList>
    </citation>
    <scope>NUCLEOTIDE SEQUENCE [LARGE SCALE GENOMIC DNA]</scope>
    <source>
        <strain evidence="1 2">100921-2</strain>
    </source>
</reference>
<dbReference type="AlphaFoldDB" id="A0A6I4TFR3"/>
<dbReference type="OrthoDB" id="7410872at2"/>
<protein>
    <submittedName>
        <fullName evidence="1">Uncharacterized protein</fullName>
    </submittedName>
</protein>
<dbReference type="Proteomes" id="UP000439522">
    <property type="component" value="Unassembled WGS sequence"/>
</dbReference>
<dbReference type="RefSeq" id="WP_160611147.1">
    <property type="nucleotide sequence ID" value="NZ_WTZA01000001.1"/>
</dbReference>
<proteinExistence type="predicted"/>
<sequence length="106" mass="11104">MFERPIINSVAAASGCHEPEAGALRALDWHELVARLSAQRDMRALFARPCAAGGSFAPGAAAGIATHADHRDGCQRPVNFAALSSPEWPAAMPVAGGADRVERDVQ</sequence>
<dbReference type="PROSITE" id="PS51257">
    <property type="entry name" value="PROKAR_LIPOPROTEIN"/>
    <property type="match status" value="1"/>
</dbReference>
<evidence type="ECO:0000313" key="2">
    <source>
        <dbReference type="Proteomes" id="UP000439522"/>
    </source>
</evidence>
<keyword evidence="2" id="KW-1185">Reference proteome</keyword>
<accession>A0A6I4TFR3</accession>
<dbReference type="EMBL" id="WTZA01000001">
    <property type="protein sequence ID" value="MXO75514.1"/>
    <property type="molecule type" value="Genomic_DNA"/>
</dbReference>
<gene>
    <name evidence="1" type="ORF">GRI40_09830</name>
</gene>
<comment type="caution">
    <text evidence="1">The sequence shown here is derived from an EMBL/GenBank/DDBJ whole genome shotgun (WGS) entry which is preliminary data.</text>
</comment>
<organism evidence="1 2">
    <name type="scientific">Tsuneonella aeria</name>
    <dbReference type="NCBI Taxonomy" id="1837929"/>
    <lineage>
        <taxon>Bacteria</taxon>
        <taxon>Pseudomonadati</taxon>
        <taxon>Pseudomonadota</taxon>
        <taxon>Alphaproteobacteria</taxon>
        <taxon>Sphingomonadales</taxon>
        <taxon>Erythrobacteraceae</taxon>
        <taxon>Tsuneonella</taxon>
    </lineage>
</organism>
<name>A0A6I4TFR3_9SPHN</name>